<keyword evidence="3" id="KW-0812">Transmembrane</keyword>
<accession>K1QNU8</accession>
<organism evidence="7">
    <name type="scientific">Magallana gigas</name>
    <name type="common">Pacific oyster</name>
    <name type="synonym">Crassostrea gigas</name>
    <dbReference type="NCBI Taxonomy" id="29159"/>
    <lineage>
        <taxon>Eukaryota</taxon>
        <taxon>Metazoa</taxon>
        <taxon>Spiralia</taxon>
        <taxon>Lophotrochozoa</taxon>
        <taxon>Mollusca</taxon>
        <taxon>Bivalvia</taxon>
        <taxon>Autobranchia</taxon>
        <taxon>Pteriomorphia</taxon>
        <taxon>Ostreida</taxon>
        <taxon>Ostreoidea</taxon>
        <taxon>Ostreidae</taxon>
        <taxon>Magallana</taxon>
    </lineage>
</organism>
<dbReference type="PANTHER" id="PTHR48041">
    <property type="entry name" value="ABC TRANSPORTER G FAMILY MEMBER 28"/>
    <property type="match status" value="1"/>
</dbReference>
<dbReference type="Pfam" id="PF01061">
    <property type="entry name" value="ABC2_membrane"/>
    <property type="match status" value="1"/>
</dbReference>
<dbReference type="PANTHER" id="PTHR48041:SF139">
    <property type="entry name" value="PROTEIN SCARLET"/>
    <property type="match status" value="1"/>
</dbReference>
<feature type="domain" description="ABC-2 type transporter transmembrane" evidence="6">
    <location>
        <begin position="72"/>
        <end position="270"/>
    </location>
</feature>
<dbReference type="HOGENOM" id="CLU_984333_0_0_1"/>
<gene>
    <name evidence="7" type="ORF">CGI_10010899</name>
</gene>
<dbReference type="GO" id="GO:0005886">
    <property type="term" value="C:plasma membrane"/>
    <property type="evidence" value="ECO:0007669"/>
    <property type="project" value="TreeGrafter"/>
</dbReference>
<keyword evidence="5" id="KW-0472">Membrane</keyword>
<name>K1QNU8_MAGGI</name>
<evidence type="ECO:0000256" key="1">
    <source>
        <dbReference type="ARBA" id="ARBA00004141"/>
    </source>
</evidence>
<dbReference type="EMBL" id="JH816887">
    <property type="protein sequence ID" value="EKC32764.1"/>
    <property type="molecule type" value="Genomic_DNA"/>
</dbReference>
<evidence type="ECO:0000256" key="3">
    <source>
        <dbReference type="ARBA" id="ARBA00022692"/>
    </source>
</evidence>
<dbReference type="AlphaFoldDB" id="K1QNU8"/>
<evidence type="ECO:0000256" key="4">
    <source>
        <dbReference type="ARBA" id="ARBA00022989"/>
    </source>
</evidence>
<evidence type="ECO:0000259" key="6">
    <source>
        <dbReference type="Pfam" id="PF01061"/>
    </source>
</evidence>
<keyword evidence="4" id="KW-1133">Transmembrane helix</keyword>
<evidence type="ECO:0000256" key="5">
    <source>
        <dbReference type="ARBA" id="ARBA00023136"/>
    </source>
</evidence>
<comment type="subcellular location">
    <subcellularLocation>
        <location evidence="1">Membrane</location>
        <topology evidence="1">Multi-pass membrane protein</topology>
    </subcellularLocation>
</comment>
<evidence type="ECO:0000313" key="7">
    <source>
        <dbReference type="EMBL" id="EKC32764.1"/>
    </source>
</evidence>
<keyword evidence="2" id="KW-0813">Transport</keyword>
<protein>
    <submittedName>
        <fullName evidence="7">Protein white</fullName>
    </submittedName>
</protein>
<dbReference type="InterPro" id="IPR013525">
    <property type="entry name" value="ABC2_TM"/>
</dbReference>
<dbReference type="InParanoid" id="K1QNU8"/>
<proteinExistence type="predicted"/>
<evidence type="ECO:0000256" key="2">
    <source>
        <dbReference type="ARBA" id="ARBA00022448"/>
    </source>
</evidence>
<dbReference type="GO" id="GO:0140359">
    <property type="term" value="F:ABC-type transporter activity"/>
    <property type="evidence" value="ECO:0007669"/>
    <property type="project" value="InterPro"/>
</dbReference>
<dbReference type="InterPro" id="IPR050352">
    <property type="entry name" value="ABCG_transporters"/>
</dbReference>
<sequence>MHAHTFVKLKLIALRFLIFSSNGHPSPVNYNPADHFILTLAIVPGKEKDCKAKVKDICDVYEASQPYLQMKEEIKTGSAQVSQSFFFSVILGLIYLKTDDEYSQEDIMNINGAIFVIITNLSFTNIFSVLNVFPLEIPIFLREYGSGLYGVGVYYLSKTLVEIPFLILIPVIFMSILYWMSGLVHDANSFLTATGIAVLIGNTAASFGYLVSAAVPSVTAALAIAPALMIPFLLFGGFFLNNGSTPDYLIWLKYLSWFSYGNEMLVVNQWEDVKNISTYNIKH</sequence>
<reference evidence="7" key="1">
    <citation type="journal article" date="2012" name="Nature">
        <title>The oyster genome reveals stress adaptation and complexity of shell formation.</title>
        <authorList>
            <person name="Zhang G."/>
            <person name="Fang X."/>
            <person name="Guo X."/>
            <person name="Li L."/>
            <person name="Luo R."/>
            <person name="Xu F."/>
            <person name="Yang P."/>
            <person name="Zhang L."/>
            <person name="Wang X."/>
            <person name="Qi H."/>
            <person name="Xiong Z."/>
            <person name="Que H."/>
            <person name="Xie Y."/>
            <person name="Holland P.W."/>
            <person name="Paps J."/>
            <person name="Zhu Y."/>
            <person name="Wu F."/>
            <person name="Chen Y."/>
            <person name="Wang J."/>
            <person name="Peng C."/>
            <person name="Meng J."/>
            <person name="Yang L."/>
            <person name="Liu J."/>
            <person name="Wen B."/>
            <person name="Zhang N."/>
            <person name="Huang Z."/>
            <person name="Zhu Q."/>
            <person name="Feng Y."/>
            <person name="Mount A."/>
            <person name="Hedgecock D."/>
            <person name="Xu Z."/>
            <person name="Liu Y."/>
            <person name="Domazet-Loso T."/>
            <person name="Du Y."/>
            <person name="Sun X."/>
            <person name="Zhang S."/>
            <person name="Liu B."/>
            <person name="Cheng P."/>
            <person name="Jiang X."/>
            <person name="Li J."/>
            <person name="Fan D."/>
            <person name="Wang W."/>
            <person name="Fu W."/>
            <person name="Wang T."/>
            <person name="Wang B."/>
            <person name="Zhang J."/>
            <person name="Peng Z."/>
            <person name="Li Y."/>
            <person name="Li N."/>
            <person name="Wang J."/>
            <person name="Chen M."/>
            <person name="He Y."/>
            <person name="Tan F."/>
            <person name="Song X."/>
            <person name="Zheng Q."/>
            <person name="Huang R."/>
            <person name="Yang H."/>
            <person name="Du X."/>
            <person name="Chen L."/>
            <person name="Yang M."/>
            <person name="Gaffney P.M."/>
            <person name="Wang S."/>
            <person name="Luo L."/>
            <person name="She Z."/>
            <person name="Ming Y."/>
            <person name="Huang W."/>
            <person name="Zhang S."/>
            <person name="Huang B."/>
            <person name="Zhang Y."/>
            <person name="Qu T."/>
            <person name="Ni P."/>
            <person name="Miao G."/>
            <person name="Wang J."/>
            <person name="Wang Q."/>
            <person name="Steinberg C.E."/>
            <person name="Wang H."/>
            <person name="Li N."/>
            <person name="Qian L."/>
            <person name="Zhang G."/>
            <person name="Li Y."/>
            <person name="Yang H."/>
            <person name="Liu X."/>
            <person name="Wang J."/>
            <person name="Yin Y."/>
            <person name="Wang J."/>
        </authorList>
    </citation>
    <scope>NUCLEOTIDE SEQUENCE [LARGE SCALE GENOMIC DNA]</scope>
    <source>
        <strain evidence="7">05x7-T-G4-1.051#20</strain>
    </source>
</reference>